<evidence type="ECO:0000313" key="3">
    <source>
        <dbReference type="EMBL" id="KAK4543447.1"/>
    </source>
</evidence>
<dbReference type="Gene3D" id="3.40.1280.10">
    <property type="match status" value="2"/>
</dbReference>
<dbReference type="PANTHER" id="PTHR12150:SF13">
    <property type="entry name" value="METHYLTRANSFERASE C9ORF114-RELATED"/>
    <property type="match status" value="1"/>
</dbReference>
<dbReference type="InterPro" id="IPR029028">
    <property type="entry name" value="Alpha/beta_knot_MTases"/>
</dbReference>
<feature type="region of interest" description="Disordered" evidence="2">
    <location>
        <begin position="1"/>
        <end position="28"/>
    </location>
</feature>
<proteinExistence type="inferred from homology"/>
<protein>
    <recommendedName>
        <fullName evidence="5">DUF171-domain-containing protein</fullName>
    </recommendedName>
</protein>
<feature type="compositionally biased region" description="Basic residues" evidence="2">
    <location>
        <begin position="1"/>
        <end position="10"/>
    </location>
</feature>
<dbReference type="PANTHER" id="PTHR12150">
    <property type="entry name" value="CLASS IV SAM-BINDING METHYLTRANSFERASE-RELATED"/>
    <property type="match status" value="1"/>
</dbReference>
<reference evidence="3 4" key="1">
    <citation type="submission" date="2021-11" db="EMBL/GenBank/DDBJ databases">
        <title>Black yeast isolated from Biological Soil Crust.</title>
        <authorList>
            <person name="Kurbessoian T."/>
        </authorList>
    </citation>
    <scope>NUCLEOTIDE SEQUENCE [LARGE SCALE GENOMIC DNA]</scope>
    <source>
        <strain evidence="3 4">CCFEE 5522</strain>
    </source>
</reference>
<comment type="similarity">
    <text evidence="1">Belongs to the class IV-like SAM-binding methyltransferase superfamily.</text>
</comment>
<dbReference type="InterPro" id="IPR029026">
    <property type="entry name" value="tRNA_m1G_MTases_N"/>
</dbReference>
<dbReference type="EMBL" id="JAVFHQ010000032">
    <property type="protein sequence ID" value="KAK4543447.1"/>
    <property type="molecule type" value="Genomic_DNA"/>
</dbReference>
<evidence type="ECO:0000313" key="4">
    <source>
        <dbReference type="Proteomes" id="UP001324427"/>
    </source>
</evidence>
<name>A0AAV9JE12_9PEZI</name>
<dbReference type="AlphaFoldDB" id="A0AAV9JE12"/>
<evidence type="ECO:0000256" key="1">
    <source>
        <dbReference type="ARBA" id="ARBA00009841"/>
    </source>
</evidence>
<gene>
    <name evidence="3" type="ORF">LTR36_005590</name>
</gene>
<dbReference type="Pfam" id="PF02598">
    <property type="entry name" value="Methyltrn_RNA_3"/>
    <property type="match status" value="1"/>
</dbReference>
<comment type="caution">
    <text evidence="3">The sequence shown here is derived from an EMBL/GenBank/DDBJ whole genome shotgun (WGS) entry which is preliminary data.</text>
</comment>
<sequence length="349" mass="37895">MSSHRSKKRKVDRDGEAGLVDTSKPSAIFEPTKGRQHTLSIALPGSIIANAATHDQKSALAGHIARACAVFCVDEVVVFDDGQAEIWPPEPNGYTAYTDPNFFLHHVLSYLETPPHLRRALFPMHPDLKTAGALPSLDMPHHLRSDEWCPYREGVAVRQSKGGDGSSRTLLDCGLQQNVYLAASLEEKTRVTVKLPNERPSSSYDLECEAVSPDAPREEAGYYWGYSVRQASSLSAIFTDCPYDGGYDISIGTSERGVPAQTVLDAKDDAYVEPTWGHLLLVLGGVAGLEAALAADGDLKEAGVTDPKEVFDRWVNLVPGQGSRTIRTEEAIWVGLTATRPLVEARNAA</sequence>
<dbReference type="SUPFAM" id="SSF50249">
    <property type="entry name" value="Nucleic acid-binding proteins"/>
    <property type="match status" value="1"/>
</dbReference>
<dbReference type="Proteomes" id="UP001324427">
    <property type="component" value="Unassembled WGS sequence"/>
</dbReference>
<keyword evidence="4" id="KW-1185">Reference proteome</keyword>
<organism evidence="3 4">
    <name type="scientific">Oleoguttula mirabilis</name>
    <dbReference type="NCBI Taxonomy" id="1507867"/>
    <lineage>
        <taxon>Eukaryota</taxon>
        <taxon>Fungi</taxon>
        <taxon>Dikarya</taxon>
        <taxon>Ascomycota</taxon>
        <taxon>Pezizomycotina</taxon>
        <taxon>Dothideomycetes</taxon>
        <taxon>Dothideomycetidae</taxon>
        <taxon>Mycosphaerellales</taxon>
        <taxon>Teratosphaeriaceae</taxon>
        <taxon>Oleoguttula</taxon>
    </lineage>
</organism>
<dbReference type="InterPro" id="IPR003750">
    <property type="entry name" value="Put_MeTrfase-C9orf114-like"/>
</dbReference>
<accession>A0AAV9JE12</accession>
<evidence type="ECO:0008006" key="5">
    <source>
        <dbReference type="Google" id="ProtNLM"/>
    </source>
</evidence>
<dbReference type="SUPFAM" id="SSF75217">
    <property type="entry name" value="alpha/beta knot"/>
    <property type="match status" value="1"/>
</dbReference>
<dbReference type="InterPro" id="IPR012340">
    <property type="entry name" value="NA-bd_OB-fold"/>
</dbReference>
<evidence type="ECO:0000256" key="2">
    <source>
        <dbReference type="SAM" id="MobiDB-lite"/>
    </source>
</evidence>
<dbReference type="CDD" id="cd18086">
    <property type="entry name" value="HsC9orf114-like"/>
    <property type="match status" value="1"/>
</dbReference>